<sequence>MKTIQVTPVTPPGAYKSIDHLGPDQLYSKMSTKWSSLVLYISLLELLIVQGSWADVAHFFAAPVEQLGNYLHGQVPFQLGLSPPGLYGPPPVPPSPVTPSPVAPVSTTEFSLPEIIENRSVKFQGSGHGNFIPLSQNYLPPAFEERPNYESPKPSEEAYPAYYYPQPPAGGILATSIPTTTTPRPIIVADPGEAIETIPSPGYDYHAPVAVPVITQKPSTPAPVYLPPSEGSQDQNQLRLRLKDMRCLSSGYFRAVLKLDSFLGAAPTVEQDNDDIQDKRCELKLSRSFLFLDISGENFERCGVRSCGQDLCLRLRFPAIRGLRTSGDSILTLHCKSQERVAVKTHALKMGVANDVQSRSVGSYAHGGNQNPFRTHVELLRKGSTGYTRHLESNGAVQLGEELLLRAHVLAGDGWNYTKLSDVQLQRIGSGGEVINNVQLVSSRGCLNPAMQAICAHAPILEPPLGQRLHFKAVMFPGMRSGEVLVISMRITGCLEHEDCQVTAQDCQPSVGLRRRRNVSHRNGSEISELSQLTFRVIMPGMEEESPKGDSGTSEVREISKSLALFGSLGFVVLLLAVAIVALYKFGK</sequence>
<dbReference type="InParanoid" id="B3MCW6"/>
<dbReference type="PANTHER" id="PTHR39959:SF2">
    <property type="entry name" value="RE44287P"/>
    <property type="match status" value="1"/>
</dbReference>
<evidence type="ECO:0000256" key="1">
    <source>
        <dbReference type="SAM" id="Phobius"/>
    </source>
</evidence>
<protein>
    <recommendedName>
        <fullName evidence="4">ZP domain-containing protein</fullName>
    </recommendedName>
</protein>
<evidence type="ECO:0000313" key="3">
    <source>
        <dbReference type="Proteomes" id="UP000007801"/>
    </source>
</evidence>
<dbReference type="GeneID" id="6496252"/>
<dbReference type="eggNOG" id="ENOG502S3EV">
    <property type="taxonomic scope" value="Eukaryota"/>
</dbReference>
<dbReference type="OrthoDB" id="6757328at2759"/>
<keyword evidence="3" id="KW-1185">Reference proteome</keyword>
<dbReference type="EMBL" id="CH902619">
    <property type="protein sequence ID" value="EDV37368.2"/>
    <property type="molecule type" value="Genomic_DNA"/>
</dbReference>
<evidence type="ECO:0000313" key="2">
    <source>
        <dbReference type="EMBL" id="EDV37368.2"/>
    </source>
</evidence>
<reference evidence="2 3" key="1">
    <citation type="journal article" date="2007" name="Nature">
        <title>Evolution of genes and genomes on the Drosophila phylogeny.</title>
        <authorList>
            <consortium name="Drosophila 12 Genomes Consortium"/>
            <person name="Clark A.G."/>
            <person name="Eisen M.B."/>
            <person name="Smith D.R."/>
            <person name="Bergman C.M."/>
            <person name="Oliver B."/>
            <person name="Markow T.A."/>
            <person name="Kaufman T.C."/>
            <person name="Kellis M."/>
            <person name="Gelbart W."/>
            <person name="Iyer V.N."/>
            <person name="Pollard D.A."/>
            <person name="Sackton T.B."/>
            <person name="Larracuente A.M."/>
            <person name="Singh N.D."/>
            <person name="Abad J.P."/>
            <person name="Abt D.N."/>
            <person name="Adryan B."/>
            <person name="Aguade M."/>
            <person name="Akashi H."/>
            <person name="Anderson W.W."/>
            <person name="Aquadro C.F."/>
            <person name="Ardell D.H."/>
            <person name="Arguello R."/>
            <person name="Artieri C.G."/>
            <person name="Barbash D.A."/>
            <person name="Barker D."/>
            <person name="Barsanti P."/>
            <person name="Batterham P."/>
            <person name="Batzoglou S."/>
            <person name="Begun D."/>
            <person name="Bhutkar A."/>
            <person name="Blanco E."/>
            <person name="Bosak S.A."/>
            <person name="Bradley R.K."/>
            <person name="Brand A.D."/>
            <person name="Brent M.R."/>
            <person name="Brooks A.N."/>
            <person name="Brown R.H."/>
            <person name="Butlin R.K."/>
            <person name="Caggese C."/>
            <person name="Calvi B.R."/>
            <person name="Bernardo de Carvalho A."/>
            <person name="Caspi A."/>
            <person name="Castrezana S."/>
            <person name="Celniker S.E."/>
            <person name="Chang J.L."/>
            <person name="Chapple C."/>
            <person name="Chatterji S."/>
            <person name="Chinwalla A."/>
            <person name="Civetta A."/>
            <person name="Clifton S.W."/>
            <person name="Comeron J.M."/>
            <person name="Costello J.C."/>
            <person name="Coyne J.A."/>
            <person name="Daub J."/>
            <person name="David R.G."/>
            <person name="Delcher A.L."/>
            <person name="Delehaunty K."/>
            <person name="Do C.B."/>
            <person name="Ebling H."/>
            <person name="Edwards K."/>
            <person name="Eickbush T."/>
            <person name="Evans J.D."/>
            <person name="Filipski A."/>
            <person name="Findeiss S."/>
            <person name="Freyhult E."/>
            <person name="Fulton L."/>
            <person name="Fulton R."/>
            <person name="Garcia A.C."/>
            <person name="Gardiner A."/>
            <person name="Garfield D.A."/>
            <person name="Garvin B.E."/>
            <person name="Gibson G."/>
            <person name="Gilbert D."/>
            <person name="Gnerre S."/>
            <person name="Godfrey J."/>
            <person name="Good R."/>
            <person name="Gotea V."/>
            <person name="Gravely B."/>
            <person name="Greenberg A.J."/>
            <person name="Griffiths-Jones S."/>
            <person name="Gross S."/>
            <person name="Guigo R."/>
            <person name="Gustafson E.A."/>
            <person name="Haerty W."/>
            <person name="Hahn M.W."/>
            <person name="Halligan D.L."/>
            <person name="Halpern A.L."/>
            <person name="Halter G.M."/>
            <person name="Han M.V."/>
            <person name="Heger A."/>
            <person name="Hillier L."/>
            <person name="Hinrichs A.S."/>
            <person name="Holmes I."/>
            <person name="Hoskins R.A."/>
            <person name="Hubisz M.J."/>
            <person name="Hultmark D."/>
            <person name="Huntley M.A."/>
            <person name="Jaffe D.B."/>
            <person name="Jagadeeshan S."/>
            <person name="Jeck W.R."/>
            <person name="Johnson J."/>
            <person name="Jones C.D."/>
            <person name="Jordan W.C."/>
            <person name="Karpen G.H."/>
            <person name="Kataoka E."/>
            <person name="Keightley P.D."/>
            <person name="Kheradpour P."/>
            <person name="Kirkness E.F."/>
            <person name="Koerich L.B."/>
            <person name="Kristiansen K."/>
            <person name="Kudrna D."/>
            <person name="Kulathinal R.J."/>
            <person name="Kumar S."/>
            <person name="Kwok R."/>
            <person name="Lander E."/>
            <person name="Langley C.H."/>
            <person name="Lapoint R."/>
            <person name="Lazzaro B.P."/>
            <person name="Lee S.J."/>
            <person name="Levesque L."/>
            <person name="Li R."/>
            <person name="Lin C.F."/>
            <person name="Lin M.F."/>
            <person name="Lindblad-Toh K."/>
            <person name="Llopart A."/>
            <person name="Long M."/>
            <person name="Low L."/>
            <person name="Lozovsky E."/>
            <person name="Lu J."/>
            <person name="Luo M."/>
            <person name="Machado C.A."/>
            <person name="Makalowski W."/>
            <person name="Marzo M."/>
            <person name="Matsuda M."/>
            <person name="Matzkin L."/>
            <person name="McAllister B."/>
            <person name="McBride C.S."/>
            <person name="McKernan B."/>
            <person name="McKernan K."/>
            <person name="Mendez-Lago M."/>
            <person name="Minx P."/>
            <person name="Mollenhauer M.U."/>
            <person name="Montooth K."/>
            <person name="Mount S.M."/>
            <person name="Mu X."/>
            <person name="Myers E."/>
            <person name="Negre B."/>
            <person name="Newfeld S."/>
            <person name="Nielsen R."/>
            <person name="Noor M.A."/>
            <person name="O'Grady P."/>
            <person name="Pachter L."/>
            <person name="Papaceit M."/>
            <person name="Parisi M.J."/>
            <person name="Parisi M."/>
            <person name="Parts L."/>
            <person name="Pedersen J.S."/>
            <person name="Pesole G."/>
            <person name="Phillippy A.M."/>
            <person name="Ponting C.P."/>
            <person name="Pop M."/>
            <person name="Porcelli D."/>
            <person name="Powell J.R."/>
            <person name="Prohaska S."/>
            <person name="Pruitt K."/>
            <person name="Puig M."/>
            <person name="Quesneville H."/>
            <person name="Ram K.R."/>
            <person name="Rand D."/>
            <person name="Rasmussen M.D."/>
            <person name="Reed L.K."/>
            <person name="Reenan R."/>
            <person name="Reily A."/>
            <person name="Remington K.A."/>
            <person name="Rieger T.T."/>
            <person name="Ritchie M.G."/>
            <person name="Robin C."/>
            <person name="Rogers Y.H."/>
            <person name="Rohde C."/>
            <person name="Rozas J."/>
            <person name="Rubenfield M.J."/>
            <person name="Ruiz A."/>
            <person name="Russo S."/>
            <person name="Salzberg S.L."/>
            <person name="Sanchez-Gracia A."/>
            <person name="Saranga D.J."/>
            <person name="Sato H."/>
            <person name="Schaeffer S.W."/>
            <person name="Schatz M.C."/>
            <person name="Schlenke T."/>
            <person name="Schwartz R."/>
            <person name="Segarra C."/>
            <person name="Singh R.S."/>
            <person name="Sirot L."/>
            <person name="Sirota M."/>
            <person name="Sisneros N.B."/>
            <person name="Smith C.D."/>
            <person name="Smith T.F."/>
            <person name="Spieth J."/>
            <person name="Stage D.E."/>
            <person name="Stark A."/>
            <person name="Stephan W."/>
            <person name="Strausberg R.L."/>
            <person name="Strempel S."/>
            <person name="Sturgill D."/>
            <person name="Sutton G."/>
            <person name="Sutton G.G."/>
            <person name="Tao W."/>
            <person name="Teichmann S."/>
            <person name="Tobari Y.N."/>
            <person name="Tomimura Y."/>
            <person name="Tsolas J.M."/>
            <person name="Valente V.L."/>
            <person name="Venter E."/>
            <person name="Venter J.C."/>
            <person name="Vicario S."/>
            <person name="Vieira F.G."/>
            <person name="Vilella A.J."/>
            <person name="Villasante A."/>
            <person name="Walenz B."/>
            <person name="Wang J."/>
            <person name="Wasserman M."/>
            <person name="Watts T."/>
            <person name="Wilson D."/>
            <person name="Wilson R.K."/>
            <person name="Wing R.A."/>
            <person name="Wolfner M.F."/>
            <person name="Wong A."/>
            <person name="Wong G.K."/>
            <person name="Wu C.I."/>
            <person name="Wu G."/>
            <person name="Yamamoto D."/>
            <person name="Yang H.P."/>
            <person name="Yang S.P."/>
            <person name="Yorke J.A."/>
            <person name="Yoshida K."/>
            <person name="Zdobnov E."/>
            <person name="Zhang P."/>
            <person name="Zhang Y."/>
            <person name="Zimin A.V."/>
            <person name="Baldwin J."/>
            <person name="Abdouelleil A."/>
            <person name="Abdulkadir J."/>
            <person name="Abebe A."/>
            <person name="Abera B."/>
            <person name="Abreu J."/>
            <person name="Acer S.C."/>
            <person name="Aftuck L."/>
            <person name="Alexander A."/>
            <person name="An P."/>
            <person name="Anderson E."/>
            <person name="Anderson S."/>
            <person name="Arachi H."/>
            <person name="Azer M."/>
            <person name="Bachantsang P."/>
            <person name="Barry A."/>
            <person name="Bayul T."/>
            <person name="Berlin A."/>
            <person name="Bessette D."/>
            <person name="Bloom T."/>
            <person name="Blye J."/>
            <person name="Boguslavskiy L."/>
            <person name="Bonnet C."/>
            <person name="Boukhgalter B."/>
            <person name="Bourzgui I."/>
            <person name="Brown A."/>
            <person name="Cahill P."/>
            <person name="Channer S."/>
            <person name="Cheshatsang Y."/>
            <person name="Chuda L."/>
            <person name="Citroen M."/>
            <person name="Collymore A."/>
            <person name="Cooke P."/>
            <person name="Costello M."/>
            <person name="D'Aco K."/>
            <person name="Daza R."/>
            <person name="De Haan G."/>
            <person name="DeGray S."/>
            <person name="DeMaso C."/>
            <person name="Dhargay N."/>
            <person name="Dooley K."/>
            <person name="Dooley E."/>
            <person name="Doricent M."/>
            <person name="Dorje P."/>
            <person name="Dorjee K."/>
            <person name="Dupes A."/>
            <person name="Elong R."/>
            <person name="Falk J."/>
            <person name="Farina A."/>
            <person name="Faro S."/>
            <person name="Ferguson D."/>
            <person name="Fisher S."/>
            <person name="Foley C.D."/>
            <person name="Franke A."/>
            <person name="Friedrich D."/>
            <person name="Gadbois L."/>
            <person name="Gearin G."/>
            <person name="Gearin C.R."/>
            <person name="Giannoukos G."/>
            <person name="Goode T."/>
            <person name="Graham J."/>
            <person name="Grandbois E."/>
            <person name="Grewal S."/>
            <person name="Gyaltsen K."/>
            <person name="Hafez N."/>
            <person name="Hagos B."/>
            <person name="Hall J."/>
            <person name="Henson C."/>
            <person name="Hollinger A."/>
            <person name="Honan T."/>
            <person name="Huard M.D."/>
            <person name="Hughes L."/>
            <person name="Hurhula B."/>
            <person name="Husby M.E."/>
            <person name="Kamat A."/>
            <person name="Kanga B."/>
            <person name="Kashin S."/>
            <person name="Khazanovich D."/>
            <person name="Kisner P."/>
            <person name="Lance K."/>
            <person name="Lara M."/>
            <person name="Lee W."/>
            <person name="Lennon N."/>
            <person name="Letendre F."/>
            <person name="LeVine R."/>
            <person name="Lipovsky A."/>
            <person name="Liu X."/>
            <person name="Liu J."/>
            <person name="Liu S."/>
            <person name="Lokyitsang T."/>
            <person name="Lokyitsang Y."/>
            <person name="Lubonja R."/>
            <person name="Lui A."/>
            <person name="MacDonald P."/>
            <person name="Magnisalis V."/>
            <person name="Maru K."/>
            <person name="Matthews C."/>
            <person name="McCusker W."/>
            <person name="McDonough S."/>
            <person name="Mehta T."/>
            <person name="Meldrim J."/>
            <person name="Meneus L."/>
            <person name="Mihai O."/>
            <person name="Mihalev A."/>
            <person name="Mihova T."/>
            <person name="Mittelman R."/>
            <person name="Mlenga V."/>
            <person name="Montmayeur A."/>
            <person name="Mulrain L."/>
            <person name="Navidi A."/>
            <person name="Naylor J."/>
            <person name="Negash T."/>
            <person name="Nguyen T."/>
            <person name="Nguyen N."/>
            <person name="Nicol R."/>
            <person name="Norbu C."/>
            <person name="Norbu N."/>
            <person name="Novod N."/>
            <person name="O'Neill B."/>
            <person name="Osman S."/>
            <person name="Markiewicz E."/>
            <person name="Oyono O.L."/>
            <person name="Patti C."/>
            <person name="Phunkhang P."/>
            <person name="Pierre F."/>
            <person name="Priest M."/>
            <person name="Raghuraman S."/>
            <person name="Rege F."/>
            <person name="Reyes R."/>
            <person name="Rise C."/>
            <person name="Rogov P."/>
            <person name="Ross K."/>
            <person name="Ryan E."/>
            <person name="Settipalli S."/>
            <person name="Shea T."/>
            <person name="Sherpa N."/>
            <person name="Shi L."/>
            <person name="Shih D."/>
            <person name="Sparrow T."/>
            <person name="Spaulding J."/>
            <person name="Stalker J."/>
            <person name="Stange-Thomann N."/>
            <person name="Stavropoulos S."/>
            <person name="Stone C."/>
            <person name="Strader C."/>
            <person name="Tesfaye S."/>
            <person name="Thomson T."/>
            <person name="Thoulutsang Y."/>
            <person name="Thoulutsang D."/>
            <person name="Topham K."/>
            <person name="Topping I."/>
            <person name="Tsamla T."/>
            <person name="Vassiliev H."/>
            <person name="Vo A."/>
            <person name="Wangchuk T."/>
            <person name="Wangdi T."/>
            <person name="Weiand M."/>
            <person name="Wilkinson J."/>
            <person name="Wilson A."/>
            <person name="Yadav S."/>
            <person name="Young G."/>
            <person name="Yu Q."/>
            <person name="Zembek L."/>
            <person name="Zhong D."/>
            <person name="Zimmer A."/>
            <person name="Zwirko Z."/>
            <person name="Jaffe D.B."/>
            <person name="Alvarez P."/>
            <person name="Brockman W."/>
            <person name="Butler J."/>
            <person name="Chin C."/>
            <person name="Gnerre S."/>
            <person name="Grabherr M."/>
            <person name="Kleber M."/>
            <person name="Mauceli E."/>
            <person name="MacCallum I."/>
        </authorList>
    </citation>
    <scope>NUCLEOTIDE SEQUENCE [LARGE SCALE GENOMIC DNA]</scope>
    <source>
        <strain evidence="3">Tucson 14024-0371.13</strain>
    </source>
</reference>
<dbReference type="KEGG" id="dan:6496252"/>
<proteinExistence type="predicted"/>
<dbReference type="HOGENOM" id="CLU_035761_0_0_1"/>
<dbReference type="Proteomes" id="UP000007801">
    <property type="component" value="Unassembled WGS sequence"/>
</dbReference>
<gene>
    <name evidence="2" type="primary">Dana\GF13410</name>
    <name evidence="2" type="synonym">dana_GLEANR_13425</name>
    <name evidence="2" type="ORF">GF13410</name>
</gene>
<accession>B3MCW6</accession>
<dbReference type="STRING" id="7217.B3MCW6"/>
<keyword evidence="1" id="KW-0812">Transmembrane</keyword>
<dbReference type="FunCoup" id="B3MCW6">
    <property type="interactions" value="6"/>
</dbReference>
<keyword evidence="1" id="KW-1133">Transmembrane helix</keyword>
<dbReference type="PANTHER" id="PTHR39959">
    <property type="entry name" value="RE44287P-RELATED"/>
    <property type="match status" value="1"/>
</dbReference>
<organism evidence="2 3">
    <name type="scientific">Drosophila ananassae</name>
    <name type="common">Fruit fly</name>
    <dbReference type="NCBI Taxonomy" id="7217"/>
    <lineage>
        <taxon>Eukaryota</taxon>
        <taxon>Metazoa</taxon>
        <taxon>Ecdysozoa</taxon>
        <taxon>Arthropoda</taxon>
        <taxon>Hexapoda</taxon>
        <taxon>Insecta</taxon>
        <taxon>Pterygota</taxon>
        <taxon>Neoptera</taxon>
        <taxon>Endopterygota</taxon>
        <taxon>Diptera</taxon>
        <taxon>Brachycera</taxon>
        <taxon>Muscomorpha</taxon>
        <taxon>Ephydroidea</taxon>
        <taxon>Drosophilidae</taxon>
        <taxon>Drosophila</taxon>
        <taxon>Sophophora</taxon>
    </lineage>
</organism>
<keyword evidence="1" id="KW-0472">Membrane</keyword>
<dbReference type="AlphaFoldDB" id="B3MCW6"/>
<feature type="transmembrane region" description="Helical" evidence="1">
    <location>
        <begin position="563"/>
        <end position="584"/>
    </location>
</feature>
<name>B3MCW6_DROAN</name>
<evidence type="ECO:0008006" key="4">
    <source>
        <dbReference type="Google" id="ProtNLM"/>
    </source>
</evidence>